<evidence type="ECO:0000313" key="15">
    <source>
        <dbReference type="EMBL" id="MFC4261638.1"/>
    </source>
</evidence>
<keyword evidence="7" id="KW-0805">Transcription regulation</keyword>
<name>A0ABV8QPL3_9BACT</name>
<keyword evidence="10" id="KW-0804">Transcription</keyword>
<dbReference type="InterPro" id="IPR036390">
    <property type="entry name" value="WH_DNA-bd_sf"/>
</dbReference>
<sequence>MNTFAEENYLKALFNLSNDKGEVTVQELSIELNIKMPSVNNMVKKLAEKKMVFYESYKPLRLTDKGKKEAGLIIRKHRLTEMYLVEKMGFGWEQVHEIAEQIEHLQAPLFFEKMDEILGYPRVDPHGSPIPDKNGKVQWLQYKKLSDHKAGDVVKLSAVTNSSDAFLKYLNSKQLHLGLMVKVMAVEAFDGSVQISYGKKLQETLSKIVAEKLLTEAL</sequence>
<evidence type="ECO:0000256" key="13">
    <source>
        <dbReference type="ARBA" id="ARBA00032593"/>
    </source>
</evidence>
<evidence type="ECO:0000256" key="6">
    <source>
        <dbReference type="ARBA" id="ARBA00022491"/>
    </source>
</evidence>
<evidence type="ECO:0000256" key="9">
    <source>
        <dbReference type="ARBA" id="ARBA00023159"/>
    </source>
</evidence>
<evidence type="ECO:0000256" key="5">
    <source>
        <dbReference type="ARBA" id="ARBA00022490"/>
    </source>
</evidence>
<dbReference type="InterPro" id="IPR022689">
    <property type="entry name" value="Iron_dep_repressor"/>
</dbReference>
<dbReference type="RefSeq" id="WP_379706354.1">
    <property type="nucleotide sequence ID" value="NZ_JBHSCZ010000001.1"/>
</dbReference>
<evidence type="ECO:0000256" key="4">
    <source>
        <dbReference type="ARBA" id="ARBA00022386"/>
    </source>
</evidence>
<keyword evidence="16" id="KW-1185">Reference proteome</keyword>
<evidence type="ECO:0000256" key="3">
    <source>
        <dbReference type="ARBA" id="ARBA00011738"/>
    </source>
</evidence>
<dbReference type="PROSITE" id="PS50944">
    <property type="entry name" value="HTH_DTXR"/>
    <property type="match status" value="1"/>
</dbReference>
<keyword evidence="6" id="KW-0678">Repressor</keyword>
<dbReference type="InterPro" id="IPR036421">
    <property type="entry name" value="Fe_dep_repressor_sf"/>
</dbReference>
<dbReference type="Pfam" id="PF04023">
    <property type="entry name" value="FeoA"/>
    <property type="match status" value="1"/>
</dbReference>
<evidence type="ECO:0000256" key="2">
    <source>
        <dbReference type="ARBA" id="ARBA00007871"/>
    </source>
</evidence>
<comment type="function">
    <text evidence="12">In the presence of manganese, represses expression of mntH and mntS. Up-regulates expression of mntP.</text>
</comment>
<keyword evidence="11" id="KW-0464">Manganese</keyword>
<comment type="caution">
    <text evidence="15">The sequence shown here is derived from an EMBL/GenBank/DDBJ whole genome shotgun (WGS) entry which is preliminary data.</text>
</comment>
<dbReference type="Gene3D" id="1.10.60.10">
    <property type="entry name" value="Iron dependent repressor, metal binding and dimerisation domain"/>
    <property type="match status" value="1"/>
</dbReference>
<comment type="similarity">
    <text evidence="2">Belongs to the DtxR/MntR family.</text>
</comment>
<evidence type="ECO:0000313" key="16">
    <source>
        <dbReference type="Proteomes" id="UP001595907"/>
    </source>
</evidence>
<dbReference type="EMBL" id="JBHSCZ010000001">
    <property type="protein sequence ID" value="MFC4261638.1"/>
    <property type="molecule type" value="Genomic_DNA"/>
</dbReference>
<dbReference type="Pfam" id="PF01325">
    <property type="entry name" value="Fe_dep_repress"/>
    <property type="match status" value="1"/>
</dbReference>
<comment type="subcellular location">
    <subcellularLocation>
        <location evidence="1">Cytoplasm</location>
    </subcellularLocation>
</comment>
<dbReference type="PANTHER" id="PTHR33238:SF11">
    <property type="entry name" value="TRANSCRIPTIONAL REGULATOR MNTR"/>
    <property type="match status" value="1"/>
</dbReference>
<proteinExistence type="inferred from homology"/>
<dbReference type="PANTHER" id="PTHR33238">
    <property type="entry name" value="IRON (METAL) DEPENDENT REPRESSOR, DTXR FAMILY"/>
    <property type="match status" value="1"/>
</dbReference>
<dbReference type="Gene3D" id="2.30.30.90">
    <property type="match status" value="1"/>
</dbReference>
<evidence type="ECO:0000256" key="10">
    <source>
        <dbReference type="ARBA" id="ARBA00023163"/>
    </source>
</evidence>
<protein>
    <recommendedName>
        <fullName evidence="4">Transcriptional regulator MntR</fullName>
    </recommendedName>
    <alternativeName>
        <fullName evidence="13">Manganese transport regulator</fullName>
    </alternativeName>
</protein>
<evidence type="ECO:0000256" key="7">
    <source>
        <dbReference type="ARBA" id="ARBA00023015"/>
    </source>
</evidence>
<keyword evidence="8" id="KW-0238">DNA-binding</keyword>
<dbReference type="Gene3D" id="1.10.10.10">
    <property type="entry name" value="Winged helix-like DNA-binding domain superfamily/Winged helix DNA-binding domain"/>
    <property type="match status" value="1"/>
</dbReference>
<dbReference type="SUPFAM" id="SSF46785">
    <property type="entry name" value="Winged helix' DNA-binding domain"/>
    <property type="match status" value="1"/>
</dbReference>
<dbReference type="SUPFAM" id="SSF47979">
    <property type="entry name" value="Iron-dependent repressor protein, dimerization domain"/>
    <property type="match status" value="1"/>
</dbReference>
<dbReference type="Proteomes" id="UP001595907">
    <property type="component" value="Unassembled WGS sequence"/>
</dbReference>
<evidence type="ECO:0000256" key="12">
    <source>
        <dbReference type="ARBA" id="ARBA00025185"/>
    </source>
</evidence>
<evidence type="ECO:0000259" key="14">
    <source>
        <dbReference type="PROSITE" id="PS50944"/>
    </source>
</evidence>
<gene>
    <name evidence="15" type="ORF">ACFOWM_02000</name>
</gene>
<dbReference type="SMART" id="SM00529">
    <property type="entry name" value="HTH_DTXR"/>
    <property type="match status" value="1"/>
</dbReference>
<organism evidence="15 16">
    <name type="scientific">Ferruginibacter yonginensis</name>
    <dbReference type="NCBI Taxonomy" id="1310416"/>
    <lineage>
        <taxon>Bacteria</taxon>
        <taxon>Pseudomonadati</taxon>
        <taxon>Bacteroidota</taxon>
        <taxon>Chitinophagia</taxon>
        <taxon>Chitinophagales</taxon>
        <taxon>Chitinophagaceae</taxon>
        <taxon>Ferruginibacter</taxon>
    </lineage>
</organism>
<accession>A0ABV8QPL3</accession>
<evidence type="ECO:0000256" key="11">
    <source>
        <dbReference type="ARBA" id="ARBA00023211"/>
    </source>
</evidence>
<dbReference type="Pfam" id="PF02742">
    <property type="entry name" value="Fe_dep_repr_C"/>
    <property type="match status" value="1"/>
</dbReference>
<dbReference type="InterPro" id="IPR007167">
    <property type="entry name" value="Fe-transptr_FeoA-like"/>
</dbReference>
<evidence type="ECO:0000256" key="8">
    <source>
        <dbReference type="ARBA" id="ARBA00023125"/>
    </source>
</evidence>
<dbReference type="InterPro" id="IPR022687">
    <property type="entry name" value="HTH_DTXR"/>
</dbReference>
<feature type="domain" description="HTH dtxR-type" evidence="14">
    <location>
        <begin position="1"/>
        <end position="63"/>
    </location>
</feature>
<reference evidence="16" key="1">
    <citation type="journal article" date="2019" name="Int. J. Syst. Evol. Microbiol.">
        <title>The Global Catalogue of Microorganisms (GCM) 10K type strain sequencing project: providing services to taxonomists for standard genome sequencing and annotation.</title>
        <authorList>
            <consortium name="The Broad Institute Genomics Platform"/>
            <consortium name="The Broad Institute Genome Sequencing Center for Infectious Disease"/>
            <person name="Wu L."/>
            <person name="Ma J."/>
        </authorList>
    </citation>
    <scope>NUCLEOTIDE SEQUENCE [LARGE SCALE GENOMIC DNA]</scope>
    <source>
        <strain evidence="16">CECT 8289</strain>
    </source>
</reference>
<dbReference type="InterPro" id="IPR036388">
    <property type="entry name" value="WH-like_DNA-bd_sf"/>
</dbReference>
<keyword evidence="5" id="KW-0963">Cytoplasm</keyword>
<dbReference type="InterPro" id="IPR001367">
    <property type="entry name" value="Fe_dep_repressor"/>
</dbReference>
<comment type="subunit">
    <text evidence="3">Homodimer.</text>
</comment>
<dbReference type="InterPro" id="IPR050536">
    <property type="entry name" value="DtxR_MntR_Metal-Reg"/>
</dbReference>
<dbReference type="InterPro" id="IPR038157">
    <property type="entry name" value="FeoA_core_dom"/>
</dbReference>
<keyword evidence="9" id="KW-0010">Activator</keyword>
<evidence type="ECO:0000256" key="1">
    <source>
        <dbReference type="ARBA" id="ARBA00004496"/>
    </source>
</evidence>